<accession>A0A8J7SHZ1</accession>
<organism evidence="2 3">
    <name type="scientific">Marivibrio halodurans</name>
    <dbReference type="NCBI Taxonomy" id="2039722"/>
    <lineage>
        <taxon>Bacteria</taxon>
        <taxon>Pseudomonadati</taxon>
        <taxon>Pseudomonadota</taxon>
        <taxon>Alphaproteobacteria</taxon>
        <taxon>Rhodospirillales</taxon>
        <taxon>Rhodospirillaceae</taxon>
        <taxon>Marivibrio</taxon>
    </lineage>
</organism>
<sequence>MASNDGDDIALLGGEDGWSDPAARRVLLRAVFRDDPELGERIAAGIERSGRATRDLTALLTLAHQAVQAGAKGTDAAGTDAALAARFRAQAGAPRAFMAEGQASARTYEPGEGKPAEAIFWPNPTRDPAQGLETLAPFARRVPLVDAATPLGSAGSCFAFEISHAFQRRGFNYVIAEKQPDGTAGVHSEGARPDRSVTDFCAAWGLLFNSPGFRQLAERAFGERSFDPLLVRMTHGDQSYWTDPYREGVGFTTPEAYEADRPRHLAAVRDALTRAKVFIVTLGLNECWRLLSDGSVLSRNPRGFSSYLTARPEVLTVERNVADIRRFAEIVRVHNPDLELILSVSPVPFMATTRADDTHVVAANTHSKAVLRVAAEEICRTDPKAHYFPSFELVTTCLKDPWEPDLRHVSRGAVDRVMQLFDAMFLKREA</sequence>
<proteinExistence type="predicted"/>
<reference evidence="2" key="1">
    <citation type="submission" date="2021-04" db="EMBL/GenBank/DDBJ databases">
        <authorList>
            <person name="Zhang D.-C."/>
        </authorList>
    </citation>
    <scope>NUCLEOTIDE SEQUENCE</scope>
    <source>
        <strain evidence="2">CGMCC 1.15697</strain>
    </source>
</reference>
<dbReference type="InterPro" id="IPR014982">
    <property type="entry name" value="GSCFA"/>
</dbReference>
<dbReference type="AlphaFoldDB" id="A0A8J7SHZ1"/>
<name>A0A8J7SHZ1_9PROT</name>
<comment type="caution">
    <text evidence="2">The sequence shown here is derived from an EMBL/GenBank/DDBJ whole genome shotgun (WGS) entry which is preliminary data.</text>
</comment>
<gene>
    <name evidence="2" type="ORF">KAJ83_06990</name>
</gene>
<protein>
    <submittedName>
        <fullName evidence="2">GSCFA domain-containing protein</fullName>
    </submittedName>
</protein>
<keyword evidence="3" id="KW-1185">Reference proteome</keyword>
<dbReference type="Proteomes" id="UP000672602">
    <property type="component" value="Unassembled WGS sequence"/>
</dbReference>
<dbReference type="Pfam" id="PF08885">
    <property type="entry name" value="GSCFA"/>
    <property type="match status" value="1"/>
</dbReference>
<dbReference type="RefSeq" id="WP_210681342.1">
    <property type="nucleotide sequence ID" value="NZ_JAGMWN010000003.1"/>
</dbReference>
<evidence type="ECO:0000313" key="3">
    <source>
        <dbReference type="Proteomes" id="UP000672602"/>
    </source>
</evidence>
<dbReference type="EMBL" id="JAGMWN010000003">
    <property type="protein sequence ID" value="MBP5856748.1"/>
    <property type="molecule type" value="Genomic_DNA"/>
</dbReference>
<evidence type="ECO:0000259" key="1">
    <source>
        <dbReference type="Pfam" id="PF08885"/>
    </source>
</evidence>
<evidence type="ECO:0000313" key="2">
    <source>
        <dbReference type="EMBL" id="MBP5856748.1"/>
    </source>
</evidence>
<feature type="domain" description="GSCFA" evidence="1">
    <location>
        <begin position="153"/>
        <end position="421"/>
    </location>
</feature>